<dbReference type="Pfam" id="PF04712">
    <property type="entry name" value="Radial_spoke"/>
    <property type="match status" value="1"/>
</dbReference>
<reference evidence="7" key="2">
    <citation type="submission" date="2025-09" db="UniProtKB">
        <authorList>
            <consortium name="Ensembl"/>
        </authorList>
    </citation>
    <scope>IDENTIFICATION</scope>
</reference>
<feature type="compositionally biased region" description="Acidic residues" evidence="6">
    <location>
        <begin position="520"/>
        <end position="534"/>
    </location>
</feature>
<dbReference type="OrthoDB" id="272202at2759"/>
<keyword evidence="8" id="KW-1185">Reference proteome</keyword>
<evidence type="ECO:0000256" key="3">
    <source>
        <dbReference type="ARBA" id="ARBA00023069"/>
    </source>
</evidence>
<dbReference type="AlphaFoldDB" id="A0A8C5Q8E0"/>
<dbReference type="GO" id="GO:0001534">
    <property type="term" value="C:radial spoke"/>
    <property type="evidence" value="ECO:0007669"/>
    <property type="project" value="InterPro"/>
</dbReference>
<dbReference type="InterPro" id="IPR006802">
    <property type="entry name" value="Radial_spoke"/>
</dbReference>
<reference evidence="7" key="1">
    <citation type="submission" date="2025-08" db="UniProtKB">
        <authorList>
            <consortium name="Ensembl"/>
        </authorList>
    </citation>
    <scope>IDENTIFICATION</scope>
</reference>
<protein>
    <submittedName>
        <fullName evidence="7">Radial spoke head component 4A</fullName>
    </submittedName>
</protein>
<evidence type="ECO:0000256" key="2">
    <source>
        <dbReference type="ARBA" id="ARBA00022490"/>
    </source>
</evidence>
<keyword evidence="2" id="KW-0963">Cytoplasm</keyword>
<feature type="compositionally biased region" description="Acidic residues" evidence="6">
    <location>
        <begin position="190"/>
        <end position="221"/>
    </location>
</feature>
<accession>A0A8C5Q8E0</accession>
<feature type="region of interest" description="Disordered" evidence="6">
    <location>
        <begin position="1"/>
        <end position="23"/>
    </location>
</feature>
<dbReference type="PANTHER" id="PTHR13159:SF0">
    <property type="entry name" value="RADIAL SPOKE HEAD 6 HOMOLOG A"/>
    <property type="match status" value="1"/>
</dbReference>
<keyword evidence="4" id="KW-0206">Cytoskeleton</keyword>
<feature type="compositionally biased region" description="Acidic residues" evidence="6">
    <location>
        <begin position="384"/>
        <end position="403"/>
    </location>
</feature>
<sequence length="534" mass="59285">MERESVSDMSEEPGTGPAPPDNRELQIRNAKAFLLQADKSGLSLYEHLSALLSRILSERPPNALESLAELSSELQWARMNRGLDALRTPKEDLQVYGKAEIQRTLFTNTSGEGEESEDVEMLESPLPNLLDLAHLIQQAGLNLGRDEAVRISLAMKRLVDAHPLQRCRFWGKILGTQGNYLVAEVQFREGEDDEAEEGGGPEEEEEEKADEEEDIPEEAEDLPPKSTYRPPPEIKREEYGTGANKYVYFVCTEAGAEWVRLPPVTPAQIIAARKIKRLFTGNPDAPVVTYPPFLGTEANLLRAQIARISAGTHVSPLSFYQFSEEEGEEEEEGGAKDTCEENPEFEGIPVTELADSLSNWVHHVQHILPQGRCVWVNTSTKSEEQEEEEEVEEEEKEEDDEPVPEVGPPLLTPLSEDAEIGLTPPWTVSLSSHLIPQYALAVLRSNLWPGAYTIASAKKFETIYIGWGVKYSPEGYSPPAPPPPQAEYPSGPEISEALDATIEEEQALKAAQEEAVAAAEEMEGEEEEEEEEDD</sequence>
<organism evidence="7 8">
    <name type="scientific">Leptobrachium leishanense</name>
    <name type="common">Leishan spiny toad</name>
    <dbReference type="NCBI Taxonomy" id="445787"/>
    <lineage>
        <taxon>Eukaryota</taxon>
        <taxon>Metazoa</taxon>
        <taxon>Chordata</taxon>
        <taxon>Craniata</taxon>
        <taxon>Vertebrata</taxon>
        <taxon>Euteleostomi</taxon>
        <taxon>Amphibia</taxon>
        <taxon>Batrachia</taxon>
        <taxon>Anura</taxon>
        <taxon>Pelobatoidea</taxon>
        <taxon>Megophryidae</taxon>
        <taxon>Leptobrachium</taxon>
    </lineage>
</organism>
<evidence type="ECO:0000256" key="1">
    <source>
        <dbReference type="ARBA" id="ARBA00004430"/>
    </source>
</evidence>
<evidence type="ECO:0000256" key="6">
    <source>
        <dbReference type="SAM" id="MobiDB-lite"/>
    </source>
</evidence>
<dbReference type="Proteomes" id="UP000694569">
    <property type="component" value="Unplaced"/>
</dbReference>
<proteinExistence type="predicted"/>
<dbReference type="PANTHER" id="PTHR13159">
    <property type="entry name" value="RADIAL SPOKEHEAD-RELATED"/>
    <property type="match status" value="1"/>
</dbReference>
<name>A0A8C5Q8E0_9ANUR</name>
<feature type="region of interest" description="Disordered" evidence="6">
    <location>
        <begin position="379"/>
        <end position="414"/>
    </location>
</feature>
<keyword evidence="5" id="KW-0966">Cell projection</keyword>
<dbReference type="Ensembl" id="ENSLLET00000035890.1">
    <property type="protein sequence ID" value="ENSLLEP00000034575.1"/>
    <property type="gene ID" value="ENSLLEG00000021857.1"/>
</dbReference>
<gene>
    <name evidence="7" type="primary">RSPH4A</name>
</gene>
<dbReference type="CDD" id="cd22963">
    <property type="entry name" value="DD_CrRSP4-like"/>
    <property type="match status" value="1"/>
</dbReference>
<comment type="subcellular location">
    <subcellularLocation>
        <location evidence="1">Cytoplasm</location>
        <location evidence="1">Cytoskeleton</location>
        <location evidence="1">Cilium axoneme</location>
    </subcellularLocation>
</comment>
<feature type="region of interest" description="Disordered" evidence="6">
    <location>
        <begin position="322"/>
        <end position="342"/>
    </location>
</feature>
<keyword evidence="3" id="KW-0969">Cilium</keyword>
<evidence type="ECO:0000256" key="4">
    <source>
        <dbReference type="ARBA" id="ARBA00023212"/>
    </source>
</evidence>
<evidence type="ECO:0000313" key="8">
    <source>
        <dbReference type="Proteomes" id="UP000694569"/>
    </source>
</evidence>
<dbReference type="GO" id="GO:0035082">
    <property type="term" value="P:axoneme assembly"/>
    <property type="evidence" value="ECO:0007669"/>
    <property type="project" value="TreeGrafter"/>
</dbReference>
<dbReference type="GeneTree" id="ENSGT00500000044869"/>
<dbReference type="GO" id="GO:0060294">
    <property type="term" value="P:cilium movement involved in cell motility"/>
    <property type="evidence" value="ECO:0007669"/>
    <property type="project" value="InterPro"/>
</dbReference>
<feature type="region of interest" description="Disordered" evidence="6">
    <location>
        <begin position="189"/>
        <end position="236"/>
    </location>
</feature>
<feature type="compositionally biased region" description="Acidic residues" evidence="6">
    <location>
        <begin position="323"/>
        <end position="332"/>
    </location>
</feature>
<evidence type="ECO:0000256" key="5">
    <source>
        <dbReference type="ARBA" id="ARBA00023273"/>
    </source>
</evidence>
<evidence type="ECO:0000313" key="7">
    <source>
        <dbReference type="Ensembl" id="ENSLLEP00000034575.1"/>
    </source>
</evidence>
<feature type="region of interest" description="Disordered" evidence="6">
    <location>
        <begin position="509"/>
        <end position="534"/>
    </location>
</feature>
<feature type="compositionally biased region" description="Low complexity" evidence="6">
    <location>
        <begin position="509"/>
        <end position="519"/>
    </location>
</feature>